<proteinExistence type="predicted"/>
<comment type="caution">
    <text evidence="2">The sequence shown here is derived from an EMBL/GenBank/DDBJ whole genome shotgun (WGS) entry which is preliminary data.</text>
</comment>
<dbReference type="AlphaFoldDB" id="A0A9W4DRW6"/>
<keyword evidence="3" id="KW-1185">Reference proteome</keyword>
<dbReference type="Proteomes" id="UP001152519">
    <property type="component" value="Unassembled WGS sequence"/>
</dbReference>
<dbReference type="EMBL" id="CAJSLV010000047">
    <property type="protein sequence ID" value="CAG6392873.1"/>
    <property type="molecule type" value="Genomic_DNA"/>
</dbReference>
<protein>
    <submittedName>
        <fullName evidence="2">Uncharacterized protein</fullName>
    </submittedName>
</protein>
<name>A0A9W4DRW6_9ACTN</name>
<evidence type="ECO:0000313" key="2">
    <source>
        <dbReference type="EMBL" id="CAG6392873.1"/>
    </source>
</evidence>
<accession>A0A9W4DRW6</accession>
<reference evidence="2" key="1">
    <citation type="submission" date="2021-05" db="EMBL/GenBank/DDBJ databases">
        <authorList>
            <person name="Arsene-Ploetze F."/>
        </authorList>
    </citation>
    <scope>NUCLEOTIDE SEQUENCE</scope>
    <source>
        <strain evidence="2">DSM 42138</strain>
    </source>
</reference>
<evidence type="ECO:0000256" key="1">
    <source>
        <dbReference type="SAM" id="MobiDB-lite"/>
    </source>
</evidence>
<sequence length="79" mass="8403">MRRWAPEHHPGLPESDWPDAARCRAGLAVVQAGSRAYALRFVRPAGVRDPEFTLGEGGPSTASVPDSPGRPRTADPAEA</sequence>
<evidence type="ECO:0000313" key="3">
    <source>
        <dbReference type="Proteomes" id="UP001152519"/>
    </source>
</evidence>
<organism evidence="2 3">
    <name type="scientific">Actinacidiphila cocklensis</name>
    <dbReference type="NCBI Taxonomy" id="887465"/>
    <lineage>
        <taxon>Bacteria</taxon>
        <taxon>Bacillati</taxon>
        <taxon>Actinomycetota</taxon>
        <taxon>Actinomycetes</taxon>
        <taxon>Kitasatosporales</taxon>
        <taxon>Streptomycetaceae</taxon>
        <taxon>Actinacidiphila</taxon>
    </lineage>
</organism>
<feature type="region of interest" description="Disordered" evidence="1">
    <location>
        <begin position="48"/>
        <end position="79"/>
    </location>
</feature>
<gene>
    <name evidence="2" type="ORF">SCOCK_190041</name>
</gene>